<gene>
    <name evidence="1" type="ORF">DVR09_16530</name>
</gene>
<dbReference type="KEGG" id="err:DVR09_16530"/>
<dbReference type="RefSeq" id="WP_115418372.1">
    <property type="nucleotide sequence ID" value="NZ_CP031358.1"/>
</dbReference>
<evidence type="ECO:0000313" key="2">
    <source>
        <dbReference type="Proteomes" id="UP000254508"/>
    </source>
</evidence>
<protein>
    <submittedName>
        <fullName evidence="1">Uncharacterized protein</fullName>
    </submittedName>
</protein>
<name>A0A345YJF7_9SPHN</name>
<dbReference type="EMBL" id="CP031358">
    <property type="protein sequence ID" value="AXK44059.1"/>
    <property type="molecule type" value="Genomic_DNA"/>
</dbReference>
<organism evidence="1 2">
    <name type="scientific">Erythrobacter aureus</name>
    <dbReference type="NCBI Taxonomy" id="2182384"/>
    <lineage>
        <taxon>Bacteria</taxon>
        <taxon>Pseudomonadati</taxon>
        <taxon>Pseudomonadota</taxon>
        <taxon>Alphaproteobacteria</taxon>
        <taxon>Sphingomonadales</taxon>
        <taxon>Erythrobacteraceae</taxon>
        <taxon>Erythrobacter/Porphyrobacter group</taxon>
        <taxon>Erythrobacter</taxon>
    </lineage>
</organism>
<dbReference type="AlphaFoldDB" id="A0A345YJF7"/>
<keyword evidence="1" id="KW-0614">Plasmid</keyword>
<geneLocation type="plasmid" evidence="1 2">
    <name>unnamed</name>
</geneLocation>
<proteinExistence type="predicted"/>
<dbReference type="Proteomes" id="UP000254508">
    <property type="component" value="Plasmid unnamed"/>
</dbReference>
<reference evidence="1 2" key="1">
    <citation type="submission" date="2018-07" db="EMBL/GenBank/DDBJ databases">
        <title>Genome sequence of Erythrobacter strain YH-07, an antagonistic bacterium isolated from Yellow Sea.</title>
        <authorList>
            <person name="Tang T."/>
            <person name="Liu Q."/>
            <person name="Sun X."/>
        </authorList>
    </citation>
    <scope>NUCLEOTIDE SEQUENCE [LARGE SCALE GENOMIC DNA]</scope>
    <source>
        <strain evidence="1 2">YH-07</strain>
        <plasmid evidence="1 2">unnamed</plasmid>
    </source>
</reference>
<evidence type="ECO:0000313" key="1">
    <source>
        <dbReference type="EMBL" id="AXK44059.1"/>
    </source>
</evidence>
<accession>A0A345YJF7</accession>
<keyword evidence="2" id="KW-1185">Reference proteome</keyword>
<sequence length="77" mass="8739">MSAAAKNPALDMGHFEYRRLNGQVFGIWDNLKGGYVIEDDQIMRRPNMGRAMGACMKLAREYREEQARLAKSDSETA</sequence>